<evidence type="ECO:0000313" key="5">
    <source>
        <dbReference type="EMBL" id="THC91818.1"/>
    </source>
</evidence>
<sequence length="96" mass="10640">MTKKYAKDQPTGFSNCIEKVAVVGASGQIGKHVTEQLLKAGKHIVTAIARSTSTYKLPEVVQVTHVDYSDSTTLVEALRDQQVLSMSRYLYQVLIR</sequence>
<dbReference type="InterPro" id="IPR051609">
    <property type="entry name" value="NmrA/Isoflavone_reductase-like"/>
</dbReference>
<dbReference type="VEuPathDB" id="FungiDB:EYZ11_008711"/>
<dbReference type="Gene3D" id="3.40.50.720">
    <property type="entry name" value="NAD(P)-binding Rossmann-like Domain"/>
    <property type="match status" value="1"/>
</dbReference>
<organism evidence="5 6">
    <name type="scientific">Aspergillus tanneri</name>
    <dbReference type="NCBI Taxonomy" id="1220188"/>
    <lineage>
        <taxon>Eukaryota</taxon>
        <taxon>Fungi</taxon>
        <taxon>Dikarya</taxon>
        <taxon>Ascomycota</taxon>
        <taxon>Pezizomycotina</taxon>
        <taxon>Eurotiomycetes</taxon>
        <taxon>Eurotiomycetidae</taxon>
        <taxon>Eurotiales</taxon>
        <taxon>Aspergillaceae</taxon>
        <taxon>Aspergillus</taxon>
        <taxon>Aspergillus subgen. Circumdati</taxon>
    </lineage>
</organism>
<evidence type="ECO:0000256" key="1">
    <source>
        <dbReference type="ARBA" id="ARBA00005725"/>
    </source>
</evidence>
<evidence type="ECO:0000256" key="2">
    <source>
        <dbReference type="ARBA" id="ARBA00022857"/>
    </source>
</evidence>
<feature type="domain" description="NAD(P)-binding" evidence="4">
    <location>
        <begin position="24"/>
        <end position="83"/>
    </location>
</feature>
<evidence type="ECO:0000256" key="3">
    <source>
        <dbReference type="ARBA" id="ARBA00023002"/>
    </source>
</evidence>
<dbReference type="Pfam" id="PF13460">
    <property type="entry name" value="NAD_binding_10"/>
    <property type="match status" value="1"/>
</dbReference>
<protein>
    <recommendedName>
        <fullName evidence="4">NAD(P)-binding domain-containing protein</fullName>
    </recommendedName>
</protein>
<dbReference type="AlphaFoldDB" id="A0A4S3JBY1"/>
<dbReference type="STRING" id="1220188.A0A4S3JBY1"/>
<dbReference type="EMBL" id="SOSA01000381">
    <property type="protein sequence ID" value="THC91818.1"/>
    <property type="molecule type" value="Genomic_DNA"/>
</dbReference>
<reference evidence="5 6" key="1">
    <citation type="submission" date="2019-03" db="EMBL/GenBank/DDBJ databases">
        <title>The genome sequence of a newly discovered highly antifungal drug resistant Aspergillus species, Aspergillus tanneri NIH 1004.</title>
        <authorList>
            <person name="Mounaud S."/>
            <person name="Singh I."/>
            <person name="Joardar V."/>
            <person name="Pakala S."/>
            <person name="Pakala S."/>
            <person name="Venepally P."/>
            <person name="Hoover J."/>
            <person name="Nierman W."/>
            <person name="Chung J."/>
            <person name="Losada L."/>
        </authorList>
    </citation>
    <scope>NUCLEOTIDE SEQUENCE [LARGE SCALE GENOMIC DNA]</scope>
    <source>
        <strain evidence="5 6">NIH1004</strain>
    </source>
</reference>
<evidence type="ECO:0000259" key="4">
    <source>
        <dbReference type="Pfam" id="PF13460"/>
    </source>
</evidence>
<keyword evidence="6" id="KW-1185">Reference proteome</keyword>
<comment type="similarity">
    <text evidence="1">Belongs to the NmrA-type oxidoreductase family. Isoflavone reductase subfamily.</text>
</comment>
<proteinExistence type="inferred from homology"/>
<evidence type="ECO:0000313" key="6">
    <source>
        <dbReference type="Proteomes" id="UP000308092"/>
    </source>
</evidence>
<keyword evidence="2" id="KW-0521">NADP</keyword>
<name>A0A4S3JBY1_9EURO</name>
<dbReference type="PANTHER" id="PTHR47706">
    <property type="entry name" value="NMRA-LIKE FAMILY PROTEIN"/>
    <property type="match status" value="1"/>
</dbReference>
<dbReference type="Proteomes" id="UP000308092">
    <property type="component" value="Unassembled WGS sequence"/>
</dbReference>
<dbReference type="InterPro" id="IPR016040">
    <property type="entry name" value="NAD(P)-bd_dom"/>
</dbReference>
<dbReference type="InterPro" id="IPR036291">
    <property type="entry name" value="NAD(P)-bd_dom_sf"/>
</dbReference>
<dbReference type="SUPFAM" id="SSF51735">
    <property type="entry name" value="NAD(P)-binding Rossmann-fold domains"/>
    <property type="match status" value="1"/>
</dbReference>
<comment type="caution">
    <text evidence="5">The sequence shown here is derived from an EMBL/GenBank/DDBJ whole genome shotgun (WGS) entry which is preliminary data.</text>
</comment>
<keyword evidence="3" id="KW-0560">Oxidoreductase</keyword>
<dbReference type="GO" id="GO:0016491">
    <property type="term" value="F:oxidoreductase activity"/>
    <property type="evidence" value="ECO:0007669"/>
    <property type="project" value="UniProtKB-KW"/>
</dbReference>
<accession>A0A4S3JBY1</accession>
<dbReference type="PANTHER" id="PTHR47706:SF7">
    <property type="entry name" value="CIPA-LIKE, PUTATIVE (AFU_ORTHOLOGUE AFUA_1G01630)-RELATED"/>
    <property type="match status" value="1"/>
</dbReference>
<gene>
    <name evidence="5" type="ORF">EYZ11_008711</name>
</gene>